<evidence type="ECO:0000259" key="1">
    <source>
        <dbReference type="Pfam" id="PF12867"/>
    </source>
</evidence>
<keyword evidence="3" id="KW-1185">Reference proteome</keyword>
<dbReference type="EMBL" id="JBHUOQ010000005">
    <property type="protein sequence ID" value="MFD2831501.1"/>
    <property type="molecule type" value="Genomic_DNA"/>
</dbReference>
<sequence length="154" mass="17766">MTKELLHSQLKSVRNWVLKAYEDTDQSLIDIVPAGFNNNLHWQFGHVADNIEGELVRLLEKDDSDQKRLKKYFGYGTSPDQFDDETPSFEEIKEILDRQVDEYGEVPEERLEGELDEAVLGNSRSDTLSAFIIAHEALHAGKIQEIKRLLEETY</sequence>
<dbReference type="InterPro" id="IPR034660">
    <property type="entry name" value="DinB/YfiT-like"/>
</dbReference>
<dbReference type="Pfam" id="PF12867">
    <property type="entry name" value="DinB_2"/>
    <property type="match status" value="1"/>
</dbReference>
<evidence type="ECO:0000313" key="2">
    <source>
        <dbReference type="EMBL" id="MFD2831501.1"/>
    </source>
</evidence>
<reference evidence="3" key="1">
    <citation type="journal article" date="2019" name="Int. J. Syst. Evol. Microbiol.">
        <title>The Global Catalogue of Microorganisms (GCM) 10K type strain sequencing project: providing services to taxonomists for standard genome sequencing and annotation.</title>
        <authorList>
            <consortium name="The Broad Institute Genomics Platform"/>
            <consortium name="The Broad Institute Genome Sequencing Center for Infectious Disease"/>
            <person name="Wu L."/>
            <person name="Ma J."/>
        </authorList>
    </citation>
    <scope>NUCLEOTIDE SEQUENCE [LARGE SCALE GENOMIC DNA]</scope>
    <source>
        <strain evidence="3">KCTC 33575</strain>
    </source>
</reference>
<dbReference type="SUPFAM" id="SSF109854">
    <property type="entry name" value="DinB/YfiT-like putative metalloenzymes"/>
    <property type="match status" value="1"/>
</dbReference>
<dbReference type="InterPro" id="IPR024775">
    <property type="entry name" value="DinB-like"/>
</dbReference>
<protein>
    <submittedName>
        <fullName evidence="2">DinB family protein</fullName>
    </submittedName>
</protein>
<accession>A0ABW5WXD7</accession>
<evidence type="ECO:0000313" key="3">
    <source>
        <dbReference type="Proteomes" id="UP001597519"/>
    </source>
</evidence>
<organism evidence="2 3">
    <name type="scientific">Corticicoccus populi</name>
    <dbReference type="NCBI Taxonomy" id="1812821"/>
    <lineage>
        <taxon>Bacteria</taxon>
        <taxon>Bacillati</taxon>
        <taxon>Bacillota</taxon>
        <taxon>Bacilli</taxon>
        <taxon>Bacillales</taxon>
        <taxon>Staphylococcaceae</taxon>
        <taxon>Corticicoccus</taxon>
    </lineage>
</organism>
<gene>
    <name evidence="2" type="ORF">ACFSX4_13575</name>
</gene>
<name>A0ABW5WXD7_9STAP</name>
<comment type="caution">
    <text evidence="2">The sequence shown here is derived from an EMBL/GenBank/DDBJ whole genome shotgun (WGS) entry which is preliminary data.</text>
</comment>
<dbReference type="Proteomes" id="UP001597519">
    <property type="component" value="Unassembled WGS sequence"/>
</dbReference>
<feature type="domain" description="DinB-like" evidence="1">
    <location>
        <begin position="9"/>
        <end position="141"/>
    </location>
</feature>
<dbReference type="Gene3D" id="1.20.120.450">
    <property type="entry name" value="dinb family like domain"/>
    <property type="match status" value="1"/>
</dbReference>
<dbReference type="RefSeq" id="WP_377775810.1">
    <property type="nucleotide sequence ID" value="NZ_JBHUOQ010000005.1"/>
</dbReference>
<proteinExistence type="predicted"/>